<dbReference type="KEGG" id="mcl:MCCL_1512"/>
<dbReference type="STRING" id="458233.MCCL_1512"/>
<evidence type="ECO:0000256" key="5">
    <source>
        <dbReference type="SAM" id="MobiDB-lite"/>
    </source>
</evidence>
<gene>
    <name evidence="7" type="ordered locus">MCCL_1512</name>
</gene>
<dbReference type="RefSeq" id="WP_012657417.1">
    <property type="nucleotide sequence ID" value="NC_011999.1"/>
</dbReference>
<keyword evidence="3 6" id="KW-1133">Transmembrane helix</keyword>
<evidence type="ECO:0000256" key="1">
    <source>
        <dbReference type="ARBA" id="ARBA00004370"/>
    </source>
</evidence>
<evidence type="ECO:0000256" key="3">
    <source>
        <dbReference type="ARBA" id="ARBA00022989"/>
    </source>
</evidence>
<name>B9E7Q1_MACCJ</name>
<evidence type="ECO:0000256" key="2">
    <source>
        <dbReference type="ARBA" id="ARBA00022692"/>
    </source>
</evidence>
<feature type="compositionally biased region" description="Polar residues" evidence="5">
    <location>
        <begin position="90"/>
        <end position="100"/>
    </location>
</feature>
<dbReference type="HOGENOM" id="CLU_174074_1_0_9"/>
<dbReference type="AlphaFoldDB" id="B9E7Q1"/>
<evidence type="ECO:0008006" key="9">
    <source>
        <dbReference type="Google" id="ProtNLM"/>
    </source>
</evidence>
<dbReference type="Proteomes" id="UP000001383">
    <property type="component" value="Chromosome"/>
</dbReference>
<keyword evidence="4 6" id="KW-0472">Membrane</keyword>
<dbReference type="GO" id="GO:0016020">
    <property type="term" value="C:membrane"/>
    <property type="evidence" value="ECO:0007669"/>
    <property type="project" value="UniProtKB-SubCell"/>
</dbReference>
<evidence type="ECO:0000313" key="8">
    <source>
        <dbReference type="Proteomes" id="UP000001383"/>
    </source>
</evidence>
<proteinExistence type="predicted"/>
<reference evidence="7 8" key="1">
    <citation type="journal article" date="2009" name="J. Bacteriol.">
        <title>Complete genome sequence of Macrococcus caseolyticus strain JCSCS5402, reflecting the ancestral genome of the human-pathogenic staphylococci.</title>
        <authorList>
            <person name="Baba T."/>
            <person name="Kuwahara-Arai K."/>
            <person name="Uchiyama I."/>
            <person name="Takeuchi F."/>
            <person name="Ito T."/>
            <person name="Hiramatsu K."/>
        </authorList>
    </citation>
    <scope>NUCLEOTIDE SEQUENCE [LARGE SCALE GENOMIC DNA]</scope>
    <source>
        <strain evidence="7 8">JCSC5402</strain>
    </source>
</reference>
<protein>
    <recommendedName>
        <fullName evidence="9">Phage holin</fullName>
    </recommendedName>
</protein>
<evidence type="ECO:0000256" key="6">
    <source>
        <dbReference type="SAM" id="Phobius"/>
    </source>
</evidence>
<accession>B9E7Q1</accession>
<organism evidence="7 8">
    <name type="scientific">Macrococcus caseolyticus (strain JCSC5402)</name>
    <name type="common">Macrococcoides caseolyticum</name>
    <dbReference type="NCBI Taxonomy" id="458233"/>
    <lineage>
        <taxon>Bacteria</taxon>
        <taxon>Bacillati</taxon>
        <taxon>Bacillota</taxon>
        <taxon>Bacilli</taxon>
        <taxon>Bacillales</taxon>
        <taxon>Staphylococcaceae</taxon>
        <taxon>Macrococcoides</taxon>
    </lineage>
</organism>
<feature type="transmembrane region" description="Helical" evidence="6">
    <location>
        <begin position="36"/>
        <end position="54"/>
    </location>
</feature>
<dbReference type="OrthoDB" id="2405362at2"/>
<comment type="subcellular location">
    <subcellularLocation>
        <location evidence="1">Membrane</location>
    </subcellularLocation>
</comment>
<feature type="region of interest" description="Disordered" evidence="5">
    <location>
        <begin position="78"/>
        <end position="100"/>
    </location>
</feature>
<dbReference type="EMBL" id="AP009484">
    <property type="protein sequence ID" value="BAH18219.1"/>
    <property type="molecule type" value="Genomic_DNA"/>
</dbReference>
<evidence type="ECO:0000313" key="7">
    <source>
        <dbReference type="EMBL" id="BAH18219.1"/>
    </source>
</evidence>
<evidence type="ECO:0000256" key="4">
    <source>
        <dbReference type="ARBA" id="ARBA00023136"/>
    </source>
</evidence>
<sequence>MDKMTMIRTIILVYSLINSILVMLGFNPIPFTEDEVGTAITLVLTVGATLWSWWKNNNFTHEAKEAQKHLLKMKHHAKKGSGAGKGIIDTQINNNHEGTL</sequence>
<dbReference type="InterPro" id="IPR006479">
    <property type="entry name" value="Holin"/>
</dbReference>
<dbReference type="eggNOG" id="ENOG5033B7V">
    <property type="taxonomic scope" value="Bacteria"/>
</dbReference>
<dbReference type="NCBIfam" id="TIGR01592">
    <property type="entry name" value="holin_SPP1"/>
    <property type="match status" value="1"/>
</dbReference>
<feature type="transmembrane region" description="Helical" evidence="6">
    <location>
        <begin position="12"/>
        <end position="30"/>
    </location>
</feature>
<dbReference type="Pfam" id="PF04688">
    <property type="entry name" value="Holin_SPP1"/>
    <property type="match status" value="1"/>
</dbReference>
<keyword evidence="2 6" id="KW-0812">Transmembrane</keyword>